<name>A0A0W0X0V6_9GAMM</name>
<dbReference type="PATRIC" id="fig|29423.5.peg.1990"/>
<comment type="caution">
    <text evidence="1">The sequence shown here is derived from an EMBL/GenBank/DDBJ whole genome shotgun (WGS) entry which is preliminary data.</text>
</comment>
<protein>
    <submittedName>
        <fullName evidence="1">Uncharacterized protein</fullName>
    </submittedName>
</protein>
<evidence type="ECO:0000313" key="1">
    <source>
        <dbReference type="EMBL" id="KTD38222.1"/>
    </source>
</evidence>
<organism evidence="1 2">
    <name type="scientific">Legionella oakridgensis</name>
    <dbReference type="NCBI Taxonomy" id="29423"/>
    <lineage>
        <taxon>Bacteria</taxon>
        <taxon>Pseudomonadati</taxon>
        <taxon>Pseudomonadota</taxon>
        <taxon>Gammaproteobacteria</taxon>
        <taxon>Legionellales</taxon>
        <taxon>Legionellaceae</taxon>
        <taxon>Legionella</taxon>
    </lineage>
</organism>
<gene>
    <name evidence="1" type="ORF">Loak_1898</name>
</gene>
<dbReference type="Proteomes" id="UP000054858">
    <property type="component" value="Unassembled WGS sequence"/>
</dbReference>
<accession>A0A0W0X0V6</accession>
<evidence type="ECO:0000313" key="2">
    <source>
        <dbReference type="Proteomes" id="UP000054858"/>
    </source>
</evidence>
<sequence length="76" mass="8862">MHVMPAQAGQPFLGWHGNSDIPKAMEINLIEQNNPQWLDLSIGLFWWMVARLSSITEFLVMYEGLRYKVLSFPRKI</sequence>
<proteinExistence type="predicted"/>
<dbReference type="AlphaFoldDB" id="A0A0W0X0V6"/>
<dbReference type="EMBL" id="LNYP01000029">
    <property type="protein sequence ID" value="KTD38222.1"/>
    <property type="molecule type" value="Genomic_DNA"/>
</dbReference>
<reference evidence="1 2" key="1">
    <citation type="submission" date="2015-11" db="EMBL/GenBank/DDBJ databases">
        <title>Genomic analysis of 38 Legionella species identifies large and diverse effector repertoires.</title>
        <authorList>
            <person name="Burstein D."/>
            <person name="Amaro F."/>
            <person name="Zusman T."/>
            <person name="Lifshitz Z."/>
            <person name="Cohen O."/>
            <person name="Gilbert J.A."/>
            <person name="Pupko T."/>
            <person name="Shuman H.A."/>
            <person name="Segal G."/>
        </authorList>
    </citation>
    <scope>NUCLEOTIDE SEQUENCE [LARGE SCALE GENOMIC DNA]</scope>
    <source>
        <strain evidence="1 2">Oak Ridge-10</strain>
    </source>
</reference>